<reference evidence="1 2" key="1">
    <citation type="journal article" date="2020" name="Microb. Genom.">
        <title>Genetic diversity of clinical and environmental Mucorales isolates obtained from an investigation of mucormycosis cases among solid organ transplant recipients.</title>
        <authorList>
            <person name="Nguyen M.H."/>
            <person name="Kaul D."/>
            <person name="Muto C."/>
            <person name="Cheng S.J."/>
            <person name="Richter R.A."/>
            <person name="Bruno V.M."/>
            <person name="Liu G."/>
            <person name="Beyhan S."/>
            <person name="Sundermann A.J."/>
            <person name="Mounaud S."/>
            <person name="Pasculle A.W."/>
            <person name="Nierman W.C."/>
            <person name="Driscoll E."/>
            <person name="Cumbie R."/>
            <person name="Clancy C.J."/>
            <person name="Dupont C.L."/>
        </authorList>
    </citation>
    <scope>NUCLEOTIDE SEQUENCE [LARGE SCALE GENOMIC DNA]</scope>
    <source>
        <strain evidence="1 2">GL24</strain>
    </source>
</reference>
<dbReference type="AlphaFoldDB" id="A0A9P7C029"/>
<keyword evidence="2" id="KW-1185">Reference proteome</keyword>
<accession>A0A9P7C029</accession>
<dbReference type="EMBL" id="JAANIU010012171">
    <property type="protein sequence ID" value="KAG1530606.1"/>
    <property type="molecule type" value="Genomic_DNA"/>
</dbReference>
<gene>
    <name evidence="1" type="ORF">G6F50_017204</name>
</gene>
<protein>
    <submittedName>
        <fullName evidence="1">Uncharacterized protein</fullName>
    </submittedName>
</protein>
<evidence type="ECO:0000313" key="1">
    <source>
        <dbReference type="EMBL" id="KAG1530606.1"/>
    </source>
</evidence>
<name>A0A9P7C029_9FUNG</name>
<dbReference type="Proteomes" id="UP000740926">
    <property type="component" value="Unassembled WGS sequence"/>
</dbReference>
<proteinExistence type="predicted"/>
<organism evidence="1 2">
    <name type="scientific">Rhizopus delemar</name>
    <dbReference type="NCBI Taxonomy" id="936053"/>
    <lineage>
        <taxon>Eukaryota</taxon>
        <taxon>Fungi</taxon>
        <taxon>Fungi incertae sedis</taxon>
        <taxon>Mucoromycota</taxon>
        <taxon>Mucoromycotina</taxon>
        <taxon>Mucoromycetes</taxon>
        <taxon>Mucorales</taxon>
        <taxon>Mucorineae</taxon>
        <taxon>Rhizopodaceae</taxon>
        <taxon>Rhizopus</taxon>
    </lineage>
</organism>
<sequence length="98" mass="10399">MPLVSISSLRWAMCSARPSDSRCTTSCSWRVLARICSASSAMQHISISAAITAASFCHRFGLIMPPPRPDRPACSRVPTPSAAAADWPGRFQSCCAAG</sequence>
<evidence type="ECO:0000313" key="2">
    <source>
        <dbReference type="Proteomes" id="UP000740926"/>
    </source>
</evidence>
<comment type="caution">
    <text evidence="1">The sequence shown here is derived from an EMBL/GenBank/DDBJ whole genome shotgun (WGS) entry which is preliminary data.</text>
</comment>